<dbReference type="AlphaFoldDB" id="A0A1C7NMR7"/>
<sequence>MQLSNSMLTNKRPEVLKVVLDEPRIYVNDLLGSAMVRGEVITNFPKDIYIQGPIELVFEGIQRYHPWPGEALGSTIETKLQVIELSLLPPNTKGIMPAGVQRFPFEFPIPASLPTTIFIQDRIEIFYQINAVIRRSSRSVSKDQPLDLLNAAHWIDCVRHTALKKKYIATTTLRIVHSLDSVNHLPMIGNSDRQEEVNDQITNPFSWNSEQFDSHLRTFDEHYDHLASSFAGKIASNLDESPDALGSFQGIRYKIGVDRTAVAIGTSIGVEVMVEPTLYDAVVKSVYLTISESKKYVMKVPAKHTWDSNIPKTKRFTEGSNLILKWAHGFPLSTENNCMMQNRDDSKYIYNSIENDMSRYYFETPHPLCRKDMIKRASLITLDSDQSQEFENMSDPSKNELSNLKDLNQPVKLGEYFGGRFIMPVPDCSGILHPSTNHSALQIQHWLQLTVTIECNGKTFDLVLDASSRMLDCRLVAIDDDLQMILPPPPKYELGDSKVYESSYSPKSTFWEQRETITSKASWGSCMPCPCEHKKNKKQEKLCQSLLSKRFRNQSPQKSPTPSFSHQDTLPPSYTNN</sequence>
<dbReference type="Proteomes" id="UP000093000">
    <property type="component" value="Unassembled WGS sequence"/>
</dbReference>
<comment type="caution">
    <text evidence="2">The sequence shown here is derived from an EMBL/GenBank/DDBJ whole genome shotgun (WGS) entry which is preliminary data.</text>
</comment>
<reference evidence="2 3" key="1">
    <citation type="submission" date="2016-03" db="EMBL/GenBank/DDBJ databases">
        <title>Choanephora cucurbitarum.</title>
        <authorList>
            <person name="Min B."/>
            <person name="Park H."/>
            <person name="Park J.-H."/>
            <person name="Shin H.-D."/>
            <person name="Choi I.-G."/>
        </authorList>
    </citation>
    <scope>NUCLEOTIDE SEQUENCE [LARGE SCALE GENOMIC DNA]</scope>
    <source>
        <strain evidence="2 3">KUS-F28377</strain>
    </source>
</reference>
<evidence type="ECO:0000313" key="3">
    <source>
        <dbReference type="Proteomes" id="UP000093000"/>
    </source>
</evidence>
<dbReference type="GO" id="GO:0005829">
    <property type="term" value="C:cytosol"/>
    <property type="evidence" value="ECO:0007669"/>
    <property type="project" value="TreeGrafter"/>
</dbReference>
<dbReference type="GO" id="GO:0070086">
    <property type="term" value="P:ubiquitin-dependent endocytosis"/>
    <property type="evidence" value="ECO:0007669"/>
    <property type="project" value="TreeGrafter"/>
</dbReference>
<dbReference type="Gene3D" id="2.60.40.640">
    <property type="match status" value="1"/>
</dbReference>
<protein>
    <recommendedName>
        <fullName evidence="4">Arrestin-like N-terminal domain-containing protein</fullName>
    </recommendedName>
</protein>
<dbReference type="GO" id="GO:0030674">
    <property type="term" value="F:protein-macromolecule adaptor activity"/>
    <property type="evidence" value="ECO:0007669"/>
    <property type="project" value="TreeGrafter"/>
</dbReference>
<name>A0A1C7NMR7_9FUNG</name>
<evidence type="ECO:0000313" key="2">
    <source>
        <dbReference type="EMBL" id="OBZ90377.1"/>
    </source>
</evidence>
<dbReference type="InterPro" id="IPR014752">
    <property type="entry name" value="Arrestin-like_C"/>
</dbReference>
<dbReference type="GO" id="GO:0031625">
    <property type="term" value="F:ubiquitin protein ligase binding"/>
    <property type="evidence" value="ECO:0007669"/>
    <property type="project" value="TreeGrafter"/>
</dbReference>
<dbReference type="InParanoid" id="A0A1C7NMR7"/>
<evidence type="ECO:0008006" key="4">
    <source>
        <dbReference type="Google" id="ProtNLM"/>
    </source>
</evidence>
<proteinExistence type="predicted"/>
<keyword evidence="3" id="KW-1185">Reference proteome</keyword>
<feature type="region of interest" description="Disordered" evidence="1">
    <location>
        <begin position="552"/>
        <end position="577"/>
    </location>
</feature>
<organism evidence="2 3">
    <name type="scientific">Choanephora cucurbitarum</name>
    <dbReference type="NCBI Taxonomy" id="101091"/>
    <lineage>
        <taxon>Eukaryota</taxon>
        <taxon>Fungi</taxon>
        <taxon>Fungi incertae sedis</taxon>
        <taxon>Mucoromycota</taxon>
        <taxon>Mucoromycotina</taxon>
        <taxon>Mucoromycetes</taxon>
        <taxon>Mucorales</taxon>
        <taxon>Mucorineae</taxon>
        <taxon>Choanephoraceae</taxon>
        <taxon>Choanephoroideae</taxon>
        <taxon>Choanephora</taxon>
    </lineage>
</organism>
<gene>
    <name evidence="2" type="ORF">A0J61_01573</name>
</gene>
<accession>A0A1C7NMR7</accession>
<dbReference type="OrthoDB" id="2238745at2759"/>
<feature type="compositionally biased region" description="Polar residues" evidence="1">
    <location>
        <begin position="553"/>
        <end position="577"/>
    </location>
</feature>
<dbReference type="PANTHER" id="PTHR11188">
    <property type="entry name" value="ARRESTIN DOMAIN CONTAINING PROTEIN"/>
    <property type="match status" value="1"/>
</dbReference>
<dbReference type="GO" id="GO:0005886">
    <property type="term" value="C:plasma membrane"/>
    <property type="evidence" value="ECO:0007669"/>
    <property type="project" value="TreeGrafter"/>
</dbReference>
<evidence type="ECO:0000256" key="1">
    <source>
        <dbReference type="SAM" id="MobiDB-lite"/>
    </source>
</evidence>
<dbReference type="PANTHER" id="PTHR11188:SF17">
    <property type="entry name" value="FI21816P1"/>
    <property type="match status" value="1"/>
</dbReference>
<dbReference type="EMBL" id="LUGH01000052">
    <property type="protein sequence ID" value="OBZ90377.1"/>
    <property type="molecule type" value="Genomic_DNA"/>
</dbReference>
<dbReference type="InterPro" id="IPR050357">
    <property type="entry name" value="Arrestin_domain-protein"/>
</dbReference>